<sequence length="183" mass="18071">MPWIPLWLCPGPGSGAGAASRGPGLPPQNPRWGSAPGPASVVSRPGGRGRSRELGAGSLARALSPRTPVGALPQPLAGAPPQAPLRPCPGWGEKERGTVSLAGTPPPNPRWGSALGPASVVSRPGVRALSRRPGASSGHGVQSLGVKPPEPGWGGGVPPSPSALLVLRRAGSGDVPLSSPSGV</sequence>
<dbReference type="GO" id="GO:0003743">
    <property type="term" value="F:translation initiation factor activity"/>
    <property type="evidence" value="ECO:0007669"/>
    <property type="project" value="UniProtKB-KW"/>
</dbReference>
<accession>A0A7X6AZ62</accession>
<keyword evidence="2" id="KW-0396">Initiation factor</keyword>
<evidence type="ECO:0000256" key="1">
    <source>
        <dbReference type="SAM" id="MobiDB-lite"/>
    </source>
</evidence>
<proteinExistence type="predicted"/>
<feature type="compositionally biased region" description="Low complexity" evidence="1">
    <location>
        <begin position="70"/>
        <end position="80"/>
    </location>
</feature>
<gene>
    <name evidence="2" type="ORF">SMALB_5767</name>
</gene>
<keyword evidence="2" id="KW-0648">Protein biosynthesis</keyword>
<dbReference type="AlphaFoldDB" id="A0A7X6AZ62"/>
<name>A0A7X6AZ62_STRMQ</name>
<protein>
    <submittedName>
        <fullName evidence="2">Translation initiation factor IF-2</fullName>
    </submittedName>
</protein>
<evidence type="ECO:0000313" key="2">
    <source>
        <dbReference type="EMBL" id="NIY67703.1"/>
    </source>
</evidence>
<organism evidence="2 3">
    <name type="scientific">Streptomyces malaysiensis</name>
    <dbReference type="NCBI Taxonomy" id="92644"/>
    <lineage>
        <taxon>Bacteria</taxon>
        <taxon>Bacillati</taxon>
        <taxon>Actinomycetota</taxon>
        <taxon>Actinomycetes</taxon>
        <taxon>Kitasatosporales</taxon>
        <taxon>Streptomycetaceae</taxon>
        <taxon>Streptomyces</taxon>
        <taxon>Streptomyces violaceusniger group</taxon>
    </lineage>
</organism>
<evidence type="ECO:0000313" key="3">
    <source>
        <dbReference type="Proteomes" id="UP000536624"/>
    </source>
</evidence>
<comment type="caution">
    <text evidence="2">The sequence shown here is derived from an EMBL/GenBank/DDBJ whole genome shotgun (WGS) entry which is preliminary data.</text>
</comment>
<dbReference type="Proteomes" id="UP000536624">
    <property type="component" value="Unassembled WGS sequence"/>
</dbReference>
<dbReference type="EMBL" id="JAALLH010000001">
    <property type="protein sequence ID" value="NIY67703.1"/>
    <property type="molecule type" value="Genomic_DNA"/>
</dbReference>
<reference evidence="2 3" key="1">
    <citation type="submission" date="2020-02" db="EMBL/GenBank/DDBJ databases">
        <title>Streptomyces malaysiensis DSM14702 (JHCC583434, PFL_A843) Genome sequencing and assembly.</title>
        <authorList>
            <person name="Samborskyy M."/>
        </authorList>
    </citation>
    <scope>NUCLEOTIDE SEQUENCE [LARGE SCALE GENOMIC DNA]</scope>
    <source>
        <strain evidence="2 3">DSM 14702</strain>
    </source>
</reference>
<feature type="region of interest" description="Disordered" evidence="1">
    <location>
        <begin position="11"/>
        <end position="183"/>
    </location>
</feature>